<dbReference type="EMBL" id="SCFR01000004">
    <property type="protein sequence ID" value="TFF67146.1"/>
    <property type="molecule type" value="Genomic_DNA"/>
</dbReference>
<comment type="caution">
    <text evidence="3">The sequence shown here is derived from an EMBL/GenBank/DDBJ whole genome shotgun (WGS) entry which is preliminary data.</text>
</comment>
<evidence type="ECO:0000313" key="4">
    <source>
        <dbReference type="Proteomes" id="UP000297454"/>
    </source>
</evidence>
<organism evidence="3 4">
    <name type="scientific">Helcococcus ovis</name>
    <dbReference type="NCBI Taxonomy" id="72026"/>
    <lineage>
        <taxon>Bacteria</taxon>
        <taxon>Bacillati</taxon>
        <taxon>Bacillota</taxon>
        <taxon>Tissierellia</taxon>
        <taxon>Tissierellales</taxon>
        <taxon>Peptoniphilaceae</taxon>
        <taxon>Helcococcus</taxon>
    </lineage>
</organism>
<evidence type="ECO:0000259" key="2">
    <source>
        <dbReference type="Pfam" id="PF02481"/>
    </source>
</evidence>
<comment type="similarity">
    <text evidence="1">Belongs to the DprA/Smf family.</text>
</comment>
<dbReference type="PANTHER" id="PTHR43022">
    <property type="entry name" value="PROTEIN SMF"/>
    <property type="match status" value="1"/>
</dbReference>
<dbReference type="InterPro" id="IPR057666">
    <property type="entry name" value="DrpA_SLOG"/>
</dbReference>
<dbReference type="SUPFAM" id="SSF102405">
    <property type="entry name" value="MCP/YpsA-like"/>
    <property type="match status" value="1"/>
</dbReference>
<name>A0A4R9C317_9FIRM</name>
<dbReference type="Gene3D" id="3.40.50.450">
    <property type="match status" value="1"/>
</dbReference>
<reference evidence="3 4" key="1">
    <citation type="submission" date="2019-01" db="EMBL/GenBank/DDBJ databases">
        <title>Draft Genome Sequences of Helcococcus ovis Strains Isolated from the Uterus and Vagina of Dairy Cows with Metritis.</title>
        <authorList>
            <person name="Cunha F."/>
            <person name="Jeon S.J."/>
            <person name="Kutzer P."/>
            <person name="Galvao K.N."/>
        </authorList>
    </citation>
    <scope>NUCLEOTIDE SEQUENCE [LARGE SCALE GENOMIC DNA]</scope>
    <source>
        <strain evidence="3 4">KG-37</strain>
    </source>
</reference>
<dbReference type="AlphaFoldDB" id="A0A4R9C317"/>
<dbReference type="PANTHER" id="PTHR43022:SF1">
    <property type="entry name" value="PROTEIN SMF"/>
    <property type="match status" value="1"/>
</dbReference>
<evidence type="ECO:0000313" key="3">
    <source>
        <dbReference type="EMBL" id="TFF67146.1"/>
    </source>
</evidence>
<accession>A0A4R9C317</accession>
<sequence length="365" mass="41805">MHFEVTMNSYKDIILFLNILNINNLRIRNFISEGLLNTFSEIRFENIDKLLFLTDKEKNNIKLNFKKFSLEDYKYKLEISGIKYVTILDENYPDRLRNIYNAPAIIYYKGNRNINFNNCLAVVGTRKPTEYGLWATKKIITELTGHDICIVSGMATGIDACAHNTAIENNIPTIGILASSLEIRYPKSNNYLYDKMQNELLISEFPLFTNPQKQNFIFRNRIISGLSFGTLIVQAAEKSGSLITAKYAIEQNRDLFVVPGNINSEYSKGCNNLIKFGAKMVQSGLDILEDIPFIKEINKINIINDNYNFSNKHLEVINVLSGNILSINNISILTKINIGELYKIIFELESKNVVLNVKEDFYTLN</sequence>
<dbReference type="Proteomes" id="UP000297454">
    <property type="component" value="Unassembled WGS sequence"/>
</dbReference>
<protein>
    <submittedName>
        <fullName evidence="3">DNA-protecting protein DprA</fullName>
    </submittedName>
</protein>
<feature type="domain" description="Smf/DprA SLOG" evidence="2">
    <location>
        <begin position="83"/>
        <end position="291"/>
    </location>
</feature>
<proteinExistence type="inferred from homology"/>
<gene>
    <name evidence="3" type="primary">dprA</name>
    <name evidence="3" type="ORF">EQF91_01980</name>
</gene>
<evidence type="ECO:0000256" key="1">
    <source>
        <dbReference type="ARBA" id="ARBA00006525"/>
    </source>
</evidence>
<dbReference type="GO" id="GO:0009294">
    <property type="term" value="P:DNA-mediated transformation"/>
    <property type="evidence" value="ECO:0007669"/>
    <property type="project" value="InterPro"/>
</dbReference>
<dbReference type="Pfam" id="PF02481">
    <property type="entry name" value="DNA_processg_A"/>
    <property type="match status" value="1"/>
</dbReference>
<dbReference type="NCBIfam" id="TIGR00732">
    <property type="entry name" value="dprA"/>
    <property type="match status" value="1"/>
</dbReference>
<dbReference type="InterPro" id="IPR003488">
    <property type="entry name" value="DprA"/>
</dbReference>
<keyword evidence="4" id="KW-1185">Reference proteome</keyword>